<dbReference type="EMBL" id="LR134414">
    <property type="protein sequence ID" value="VEH81354.1"/>
    <property type="molecule type" value="Genomic_DNA"/>
</dbReference>
<evidence type="ECO:0000313" key="1">
    <source>
        <dbReference type="EMBL" id="VEH81354.1"/>
    </source>
</evidence>
<dbReference type="Proteomes" id="UP000281170">
    <property type="component" value="Plasmid 5"/>
</dbReference>
<accession>A0A3S4V2J8</accession>
<geneLocation type="plasmid" evidence="1 2">
    <name>5</name>
</geneLocation>
<protein>
    <submittedName>
        <fullName evidence="1">Uncharacterized protein</fullName>
    </submittedName>
</protein>
<reference evidence="1 2" key="1">
    <citation type="submission" date="2018-12" db="EMBL/GenBank/DDBJ databases">
        <authorList>
            <consortium name="Pathogen Informatics"/>
        </authorList>
    </citation>
    <scope>NUCLEOTIDE SEQUENCE [LARGE SCALE GENOMIC DNA]</scope>
    <source>
        <strain evidence="1 2">NCTC12735</strain>
        <plasmid evidence="2">5</plasmid>
    </source>
</reference>
<dbReference type="AlphaFoldDB" id="A0A3S4V2J8"/>
<proteinExistence type="predicted"/>
<name>A0A3S4V2J8_9GAMM</name>
<evidence type="ECO:0000313" key="2">
    <source>
        <dbReference type="Proteomes" id="UP000281170"/>
    </source>
</evidence>
<keyword evidence="1" id="KW-0614">Plasmid</keyword>
<dbReference type="KEGG" id="ladl:NCTC12735_00088"/>
<sequence length="37" mass="4613">MASKISKWFKMHQKIVAHRQLYHRVLEKIKELFLENM</sequence>
<gene>
    <name evidence="1" type="ORF">NCTC12735_00088</name>
</gene>
<organism evidence="1 2">
    <name type="scientific">Legionella adelaidensis</name>
    <dbReference type="NCBI Taxonomy" id="45056"/>
    <lineage>
        <taxon>Bacteria</taxon>
        <taxon>Pseudomonadati</taxon>
        <taxon>Pseudomonadota</taxon>
        <taxon>Gammaproteobacteria</taxon>
        <taxon>Legionellales</taxon>
        <taxon>Legionellaceae</taxon>
        <taxon>Legionella</taxon>
    </lineage>
</organism>